<feature type="transmembrane region" description="Helical" evidence="1">
    <location>
        <begin position="17"/>
        <end position="36"/>
    </location>
</feature>
<evidence type="ECO:0000313" key="2">
    <source>
        <dbReference type="EMBL" id="MBE8713222.1"/>
    </source>
</evidence>
<protein>
    <submittedName>
        <fullName evidence="2">Uncharacterized protein</fullName>
    </submittedName>
</protein>
<keyword evidence="1" id="KW-0472">Membrane</keyword>
<dbReference type="AlphaFoldDB" id="A0A928UYN0"/>
<keyword evidence="1" id="KW-1133">Transmembrane helix</keyword>
<sequence length="261" mass="30258">MWYNIIKTKNNMKKSNIYFSIAILIMLAFAFFPPLLGNIRIKERDVPADFLSAYWIKTFDYKTSSKLPDNIQFIRVEGNENYVQLNVNRSDSTVLNSPRPDQYEFEVKNDTLILKTFKKDMTFYIQSKQEIKSVDIRNTYAYLNVPNQDSLIILGEDKSKIDMSHNDNDTSKFSKIFVKLKSESRLYFRNVKSEKIDIVLENSVFNYDSKLNVDSVSVNLVGKSTVKSQNSDEVQHVKNLRISGDKTYFKNEFAGNGVNVN</sequence>
<name>A0A928UYN0_9SPHI</name>
<dbReference type="EMBL" id="PRDK01000004">
    <property type="protein sequence ID" value="MBE8713222.1"/>
    <property type="molecule type" value="Genomic_DNA"/>
</dbReference>
<proteinExistence type="predicted"/>
<reference evidence="2" key="1">
    <citation type="submission" date="2018-02" db="EMBL/GenBank/DDBJ databases">
        <authorList>
            <person name="Vasarhelyi B.M."/>
            <person name="Deshmukh S."/>
            <person name="Balint B."/>
            <person name="Kukolya J."/>
        </authorList>
    </citation>
    <scope>NUCLEOTIDE SEQUENCE</scope>
    <source>
        <strain evidence="2">KB22</strain>
    </source>
</reference>
<keyword evidence="1" id="KW-0812">Transmembrane</keyword>
<accession>A0A928UYN0</accession>
<evidence type="ECO:0000313" key="3">
    <source>
        <dbReference type="Proteomes" id="UP000616201"/>
    </source>
</evidence>
<comment type="caution">
    <text evidence="2">The sequence shown here is derived from an EMBL/GenBank/DDBJ whole genome shotgun (WGS) entry which is preliminary data.</text>
</comment>
<organism evidence="2 3">
    <name type="scientific">Sphingobacterium hungaricum</name>
    <dbReference type="NCBI Taxonomy" id="2082723"/>
    <lineage>
        <taxon>Bacteria</taxon>
        <taxon>Pseudomonadati</taxon>
        <taxon>Bacteroidota</taxon>
        <taxon>Sphingobacteriia</taxon>
        <taxon>Sphingobacteriales</taxon>
        <taxon>Sphingobacteriaceae</taxon>
        <taxon>Sphingobacterium</taxon>
    </lineage>
</organism>
<evidence type="ECO:0000256" key="1">
    <source>
        <dbReference type="SAM" id="Phobius"/>
    </source>
</evidence>
<gene>
    <name evidence="2" type="ORF">C4F49_05990</name>
</gene>
<dbReference type="Proteomes" id="UP000616201">
    <property type="component" value="Unassembled WGS sequence"/>
</dbReference>
<keyword evidence="3" id="KW-1185">Reference proteome</keyword>